<gene>
    <name evidence="1" type="ORF">GCM10022408_24720</name>
</gene>
<evidence type="ECO:0000313" key="1">
    <source>
        <dbReference type="EMBL" id="GAA4011354.1"/>
    </source>
</evidence>
<reference evidence="2" key="1">
    <citation type="journal article" date="2019" name="Int. J. Syst. Evol. Microbiol.">
        <title>The Global Catalogue of Microorganisms (GCM) 10K type strain sequencing project: providing services to taxonomists for standard genome sequencing and annotation.</title>
        <authorList>
            <consortium name="The Broad Institute Genomics Platform"/>
            <consortium name="The Broad Institute Genome Sequencing Center for Infectious Disease"/>
            <person name="Wu L."/>
            <person name="Ma J."/>
        </authorList>
    </citation>
    <scope>NUCLEOTIDE SEQUENCE [LARGE SCALE GENOMIC DNA]</scope>
    <source>
        <strain evidence="2">JCM 17224</strain>
    </source>
</reference>
<keyword evidence="2" id="KW-1185">Reference proteome</keyword>
<dbReference type="Proteomes" id="UP001500567">
    <property type="component" value="Unassembled WGS sequence"/>
</dbReference>
<accession>A0ABP7SGQ4</accession>
<comment type="caution">
    <text evidence="1">The sequence shown here is derived from an EMBL/GenBank/DDBJ whole genome shotgun (WGS) entry which is preliminary data.</text>
</comment>
<evidence type="ECO:0000313" key="2">
    <source>
        <dbReference type="Proteomes" id="UP001500567"/>
    </source>
</evidence>
<organism evidence="1 2">
    <name type="scientific">Hymenobacter fastidiosus</name>
    <dbReference type="NCBI Taxonomy" id="486264"/>
    <lineage>
        <taxon>Bacteria</taxon>
        <taxon>Pseudomonadati</taxon>
        <taxon>Bacteroidota</taxon>
        <taxon>Cytophagia</taxon>
        <taxon>Cytophagales</taxon>
        <taxon>Hymenobacteraceae</taxon>
        <taxon>Hymenobacter</taxon>
    </lineage>
</organism>
<sequence>MKYLFLLLLWPRLPGVQPPTEPLQIAERFVAPEGWPEMKSYLCCEAARQAKRQTLGQQIPPRLQRRYQLLHQDSARAVVAVELHDSTSRNDFYLHFAREAAGWKLQAVRSLAMTALGAPMLQMLTRMSAAEVASYNRAHPAADHAFTVGNIRLWMGADADIIRHFNRRQRDFQAVVRLVQAKQYFKTPADSTAANEQAANTDPAVRTRLQSLFISRISQRNTGCGTCLEFIIGGRVNSTVGLLYQPDATAVPAMTPNRIMVIKPLGNGWYLYKTS</sequence>
<protein>
    <submittedName>
        <fullName evidence="1">Uncharacterized protein</fullName>
    </submittedName>
</protein>
<name>A0ABP7SGQ4_9BACT</name>
<dbReference type="EMBL" id="BAABDJ010000027">
    <property type="protein sequence ID" value="GAA4011354.1"/>
    <property type="molecule type" value="Genomic_DNA"/>
</dbReference>
<proteinExistence type="predicted"/>